<feature type="non-terminal residue" evidence="8">
    <location>
        <position position="350"/>
    </location>
</feature>
<dbReference type="InterPro" id="IPR000719">
    <property type="entry name" value="Prot_kinase_dom"/>
</dbReference>
<evidence type="ECO:0000259" key="7">
    <source>
        <dbReference type="PROSITE" id="PS50011"/>
    </source>
</evidence>
<keyword evidence="3 8" id="KW-0418">Kinase</keyword>
<reference evidence="8 9" key="1">
    <citation type="submission" date="2018-11" db="EMBL/GenBank/DDBJ databases">
        <title>The Potential of Streptomyces as Biocontrol Agents against the Tomato grey mould, Botrytis cinerea (Gray mold) Frontiers in Microbiology.</title>
        <authorList>
            <person name="Li D."/>
        </authorList>
    </citation>
    <scope>NUCLEOTIDE SEQUENCE [LARGE SCALE GENOMIC DNA]</scope>
    <source>
        <strain evidence="8 9">NEAU-LD23</strain>
    </source>
</reference>
<dbReference type="Gene3D" id="3.30.200.20">
    <property type="entry name" value="Phosphorylase Kinase, domain 1"/>
    <property type="match status" value="1"/>
</dbReference>
<evidence type="ECO:0000313" key="9">
    <source>
        <dbReference type="Proteomes" id="UP000275401"/>
    </source>
</evidence>
<dbReference type="EMBL" id="RIBZ01000218">
    <property type="protein sequence ID" value="RNG26006.1"/>
    <property type="molecule type" value="Genomic_DNA"/>
</dbReference>
<evidence type="ECO:0000256" key="5">
    <source>
        <dbReference type="PROSITE-ProRule" id="PRU10141"/>
    </source>
</evidence>
<dbReference type="SUPFAM" id="SSF56112">
    <property type="entry name" value="Protein kinase-like (PK-like)"/>
    <property type="match status" value="1"/>
</dbReference>
<dbReference type="PROSITE" id="PS00108">
    <property type="entry name" value="PROTEIN_KINASE_ST"/>
    <property type="match status" value="1"/>
</dbReference>
<dbReference type="InterPro" id="IPR008271">
    <property type="entry name" value="Ser/Thr_kinase_AS"/>
</dbReference>
<keyword evidence="6" id="KW-0812">Transmembrane</keyword>
<protein>
    <submittedName>
        <fullName evidence="8">Serine/threonine protein kinase</fullName>
    </submittedName>
</protein>
<keyword evidence="4 5" id="KW-0067">ATP-binding</keyword>
<evidence type="ECO:0000256" key="4">
    <source>
        <dbReference type="ARBA" id="ARBA00022840"/>
    </source>
</evidence>
<dbReference type="GO" id="GO:0005524">
    <property type="term" value="F:ATP binding"/>
    <property type="evidence" value="ECO:0007669"/>
    <property type="project" value="UniProtKB-UniRule"/>
</dbReference>
<keyword evidence="6" id="KW-1133">Transmembrane helix</keyword>
<feature type="binding site" evidence="5">
    <location>
        <position position="44"/>
    </location>
    <ligand>
        <name>ATP</name>
        <dbReference type="ChEBI" id="CHEBI:30616"/>
    </ligand>
</feature>
<dbReference type="InterPro" id="IPR011009">
    <property type="entry name" value="Kinase-like_dom_sf"/>
</dbReference>
<dbReference type="Pfam" id="PF00069">
    <property type="entry name" value="Pkinase"/>
    <property type="match status" value="1"/>
</dbReference>
<comment type="caution">
    <text evidence="8">The sequence shown here is derived from an EMBL/GenBank/DDBJ whole genome shotgun (WGS) entry which is preliminary data.</text>
</comment>
<evidence type="ECO:0000256" key="6">
    <source>
        <dbReference type="SAM" id="Phobius"/>
    </source>
</evidence>
<evidence type="ECO:0000256" key="1">
    <source>
        <dbReference type="ARBA" id="ARBA00022679"/>
    </source>
</evidence>
<dbReference type="Proteomes" id="UP000275401">
    <property type="component" value="Unassembled WGS sequence"/>
</dbReference>
<evidence type="ECO:0000256" key="2">
    <source>
        <dbReference type="ARBA" id="ARBA00022741"/>
    </source>
</evidence>
<evidence type="ECO:0000313" key="8">
    <source>
        <dbReference type="EMBL" id="RNG26006.1"/>
    </source>
</evidence>
<sequence>MAQPLTHDDPRRLGAYTLVARLGSGGMGTVYLGRSSGGRTVALKTMHRQFAAQTVFRTRFRLEIDAARVIGGQYGAQVVDADPVAPTPWLATEYVLGPPLDDAVALCGALPEPAVRVLGAALCDALAQLHRSDVVHRDLKPSNILLTARGPKVIDFGIARAAGDDRLTRTGAAAGTPAYMSPEQAVGGEHTPAGDVFALAGVLVFAATGRPPFGSGQPADLLYRVRYAEPDLTGVPDGLRPALERCLAKDPAQRPGTAELGALLRDGAPDSIGDIVDHLPDAVLADIAQRSAAVWEVQPARLPAPEEDFTTLTSPSRRPRVTRRRLLALGGGVLAAGGAAGAWGLLARDG</sequence>
<evidence type="ECO:0000256" key="3">
    <source>
        <dbReference type="ARBA" id="ARBA00022777"/>
    </source>
</evidence>
<feature type="domain" description="Protein kinase" evidence="7">
    <location>
        <begin position="16"/>
        <end position="264"/>
    </location>
</feature>
<keyword evidence="9" id="KW-1185">Reference proteome</keyword>
<name>A0A3M8W7G5_9ACTN</name>
<gene>
    <name evidence="8" type="ORF">EEJ42_16470</name>
</gene>
<keyword evidence="2 5" id="KW-0547">Nucleotide-binding</keyword>
<dbReference type="CDD" id="cd14014">
    <property type="entry name" value="STKc_PknB_like"/>
    <property type="match status" value="1"/>
</dbReference>
<keyword evidence="8" id="KW-0723">Serine/threonine-protein kinase</keyword>
<keyword evidence="1" id="KW-0808">Transferase</keyword>
<dbReference type="AlphaFoldDB" id="A0A3M8W7G5"/>
<dbReference type="RefSeq" id="WP_148081978.1">
    <property type="nucleotide sequence ID" value="NZ_RIBZ01000218.1"/>
</dbReference>
<dbReference type="PANTHER" id="PTHR43289">
    <property type="entry name" value="MITOGEN-ACTIVATED PROTEIN KINASE KINASE KINASE 20-RELATED"/>
    <property type="match status" value="1"/>
</dbReference>
<dbReference type="InterPro" id="IPR017441">
    <property type="entry name" value="Protein_kinase_ATP_BS"/>
</dbReference>
<proteinExistence type="predicted"/>
<accession>A0A3M8W7G5</accession>
<dbReference type="SMART" id="SM00220">
    <property type="entry name" value="S_TKc"/>
    <property type="match status" value="1"/>
</dbReference>
<feature type="transmembrane region" description="Helical" evidence="6">
    <location>
        <begin position="326"/>
        <end position="346"/>
    </location>
</feature>
<dbReference type="PANTHER" id="PTHR43289:SF34">
    <property type="entry name" value="SERINE_THREONINE-PROTEIN KINASE YBDM-RELATED"/>
    <property type="match status" value="1"/>
</dbReference>
<dbReference type="PROSITE" id="PS00107">
    <property type="entry name" value="PROTEIN_KINASE_ATP"/>
    <property type="match status" value="1"/>
</dbReference>
<keyword evidence="6" id="KW-0472">Membrane</keyword>
<dbReference type="Gene3D" id="1.10.510.10">
    <property type="entry name" value="Transferase(Phosphotransferase) domain 1"/>
    <property type="match status" value="1"/>
</dbReference>
<dbReference type="PROSITE" id="PS50011">
    <property type="entry name" value="PROTEIN_KINASE_DOM"/>
    <property type="match status" value="1"/>
</dbReference>
<organism evidence="8 9">
    <name type="scientific">Streptomyces botrytidirepellens</name>
    <dbReference type="NCBI Taxonomy" id="2486417"/>
    <lineage>
        <taxon>Bacteria</taxon>
        <taxon>Bacillati</taxon>
        <taxon>Actinomycetota</taxon>
        <taxon>Actinomycetes</taxon>
        <taxon>Kitasatosporales</taxon>
        <taxon>Streptomycetaceae</taxon>
        <taxon>Streptomyces</taxon>
    </lineage>
</organism>
<dbReference type="GO" id="GO:0004674">
    <property type="term" value="F:protein serine/threonine kinase activity"/>
    <property type="evidence" value="ECO:0007669"/>
    <property type="project" value="UniProtKB-KW"/>
</dbReference>